<accession>A0A4W6DPR1</accession>
<reference evidence="1" key="3">
    <citation type="submission" date="2025-09" db="UniProtKB">
        <authorList>
            <consortium name="Ensembl"/>
        </authorList>
    </citation>
    <scope>IDENTIFICATION</scope>
</reference>
<dbReference type="GeneTree" id="ENSGT00940000171520"/>
<proteinExistence type="predicted"/>
<protein>
    <submittedName>
        <fullName evidence="1">Uncharacterized protein</fullName>
    </submittedName>
</protein>
<keyword evidence="2" id="KW-1185">Reference proteome</keyword>
<organism evidence="1 2">
    <name type="scientific">Lates calcarifer</name>
    <name type="common">Barramundi</name>
    <name type="synonym">Holocentrus calcarifer</name>
    <dbReference type="NCBI Taxonomy" id="8187"/>
    <lineage>
        <taxon>Eukaryota</taxon>
        <taxon>Metazoa</taxon>
        <taxon>Chordata</taxon>
        <taxon>Craniata</taxon>
        <taxon>Vertebrata</taxon>
        <taxon>Euteleostomi</taxon>
        <taxon>Actinopterygii</taxon>
        <taxon>Neopterygii</taxon>
        <taxon>Teleostei</taxon>
        <taxon>Neoteleostei</taxon>
        <taxon>Acanthomorphata</taxon>
        <taxon>Carangaria</taxon>
        <taxon>Carangaria incertae sedis</taxon>
        <taxon>Centropomidae</taxon>
        <taxon>Lates</taxon>
    </lineage>
</organism>
<evidence type="ECO:0000313" key="1">
    <source>
        <dbReference type="Ensembl" id="ENSLCAP00010027692.1"/>
    </source>
</evidence>
<dbReference type="FunCoup" id="A0A4W6DPR1">
    <property type="interactions" value="245"/>
</dbReference>
<sequence length="109" mass="12711">MEVSRRRVLQKHLEPARPLRRSIHIDIGKKSTLAGQTCRIKGFSLLISYYCVHFEISYTRDFLIGLASCPEARKKPEFLPEHPIVLPEAVSWLFMFTFNMVFSLNRQNS</sequence>
<dbReference type="Ensembl" id="ENSLCAT00010028295.1">
    <property type="protein sequence ID" value="ENSLCAP00010027692.1"/>
    <property type="gene ID" value="ENSLCAG00010013026.1"/>
</dbReference>
<dbReference type="STRING" id="8187.ENSLCAP00010027692"/>
<reference evidence="2" key="1">
    <citation type="submission" date="2015-09" db="EMBL/GenBank/DDBJ databases">
        <authorList>
            <person name="Sai Rama Sridatta P."/>
        </authorList>
    </citation>
    <scope>NUCLEOTIDE SEQUENCE [LARGE SCALE GENOMIC DNA]</scope>
</reference>
<dbReference type="Proteomes" id="UP000314980">
    <property type="component" value="Unassembled WGS sequence"/>
</dbReference>
<reference evidence="1" key="2">
    <citation type="submission" date="2025-08" db="UniProtKB">
        <authorList>
            <consortium name="Ensembl"/>
        </authorList>
    </citation>
    <scope>IDENTIFICATION</scope>
</reference>
<dbReference type="AlphaFoldDB" id="A0A4W6DPR1"/>
<name>A0A4W6DPR1_LATCA</name>
<dbReference type="InParanoid" id="A0A4W6DPR1"/>
<evidence type="ECO:0000313" key="2">
    <source>
        <dbReference type="Proteomes" id="UP000314980"/>
    </source>
</evidence>